<proteinExistence type="predicted"/>
<dbReference type="SUPFAM" id="SSF48371">
    <property type="entry name" value="ARM repeat"/>
    <property type="match status" value="1"/>
</dbReference>
<protein>
    <submittedName>
        <fullName evidence="2">SEC-C motif-containing protein</fullName>
    </submittedName>
</protein>
<dbReference type="Gene3D" id="1.25.10.10">
    <property type="entry name" value="Leucine-rich Repeat Variant"/>
    <property type="match status" value="1"/>
</dbReference>
<feature type="compositionally biased region" description="Basic and acidic residues" evidence="1">
    <location>
        <begin position="602"/>
        <end position="613"/>
    </location>
</feature>
<dbReference type="InterPro" id="IPR016024">
    <property type="entry name" value="ARM-type_fold"/>
</dbReference>
<dbReference type="Gene3D" id="3.10.450.50">
    <property type="match status" value="1"/>
</dbReference>
<evidence type="ECO:0000313" key="3">
    <source>
        <dbReference type="Proteomes" id="UP000183994"/>
    </source>
</evidence>
<gene>
    <name evidence="2" type="ORF">SAMN02745216_03012</name>
</gene>
<dbReference type="RefSeq" id="WP_244549331.1">
    <property type="nucleotide sequence ID" value="NZ_FQZU01000019.1"/>
</dbReference>
<feature type="region of interest" description="Disordered" evidence="1">
    <location>
        <begin position="590"/>
        <end position="622"/>
    </location>
</feature>
<dbReference type="AlphaFoldDB" id="A0A1M6QAH9"/>
<reference evidence="3" key="1">
    <citation type="submission" date="2016-11" db="EMBL/GenBank/DDBJ databases">
        <authorList>
            <person name="Varghese N."/>
            <person name="Submissions S."/>
        </authorList>
    </citation>
    <scope>NUCLEOTIDE SEQUENCE [LARGE SCALE GENOMIC DNA]</scope>
    <source>
        <strain evidence="3">DSM 16219</strain>
    </source>
</reference>
<organism evidence="2 3">
    <name type="scientific">Desulfatibacillum alkenivorans DSM 16219</name>
    <dbReference type="NCBI Taxonomy" id="1121393"/>
    <lineage>
        <taxon>Bacteria</taxon>
        <taxon>Pseudomonadati</taxon>
        <taxon>Thermodesulfobacteriota</taxon>
        <taxon>Desulfobacteria</taxon>
        <taxon>Desulfobacterales</taxon>
        <taxon>Desulfatibacillaceae</taxon>
        <taxon>Desulfatibacillum</taxon>
    </lineage>
</organism>
<dbReference type="EMBL" id="FQZU01000019">
    <property type="protein sequence ID" value="SHK17093.1"/>
    <property type="molecule type" value="Genomic_DNA"/>
</dbReference>
<dbReference type="InterPro" id="IPR004027">
    <property type="entry name" value="SEC_C_motif"/>
</dbReference>
<dbReference type="Proteomes" id="UP000183994">
    <property type="component" value="Unassembled WGS sequence"/>
</dbReference>
<accession>A0A1M6QAH9</accession>
<name>A0A1M6QAH9_9BACT</name>
<dbReference type="STRING" id="1121393.SAMN02745216_03012"/>
<sequence length="632" mass="71719">MQLLWTENDYVGRLNHEDLLVRLWALQNLANLYPESCPQEVENLLDNPPDEMIPSLMRLLGSSKAVQYAPKIMDLIWTEYDLNQEIGIDALIEMGAKDVAADLVRLWRSGSEYDGVMRESVEDYLAGTGIEECRQALKDLYKESPLYEKIDVGMKLLKFGRPEDVAEVLDPYLEQGGAKSPLHVLKDLVLSVDGNLYLEWLRNFRAPQLRKEFPGVMEYLSRMAPWVEDSRGFLEKAAVHLKRKQYRNYAAVLAEEAENLVAERYSGEEISAEMEEIHGMDRVAAAILRHFASHEFWWADPGHQNSIFLDMSRGATACFLTFYARGLIKKALSPGASPQDQTSALEAVEDRMPVALANALVNNGAPQALSEYVDSGPSFRGLKWALTLMLRMKNKMFIPSLMRLMENFGDDEMIRDAAMTVLGSFTIAAQEPLFEAVLKSTWLEPHEKIMLFENAPFAEAFDAAVDNWEKCEGDDEDAEDLAQTLKMIGDERGISFLQDLFHDGFDEIVADGLETLAALHGKDIPEKEELVEIRKSIGGWAGKLVKEAMEGGFYEEEDDDEFFEGDDYRYEDDYVEDDDVDFADDYLDDEPDDPFMGFQDQETYRRETPKVGRNDPCPCGSGKKYKKCCLNK</sequence>
<evidence type="ECO:0000313" key="2">
    <source>
        <dbReference type="EMBL" id="SHK17093.1"/>
    </source>
</evidence>
<keyword evidence="3" id="KW-1185">Reference proteome</keyword>
<dbReference type="SUPFAM" id="SSF103642">
    <property type="entry name" value="Sec-C motif"/>
    <property type="match status" value="1"/>
</dbReference>
<evidence type="ECO:0000256" key="1">
    <source>
        <dbReference type="SAM" id="MobiDB-lite"/>
    </source>
</evidence>
<dbReference type="Pfam" id="PF02810">
    <property type="entry name" value="SEC-C"/>
    <property type="match status" value="1"/>
</dbReference>
<dbReference type="PANTHER" id="PTHR33747:SF1">
    <property type="entry name" value="ADENYLATE CYCLASE-ASSOCIATED CAP C-TERMINAL DOMAIN-CONTAINING PROTEIN"/>
    <property type="match status" value="1"/>
</dbReference>
<dbReference type="PANTHER" id="PTHR33747">
    <property type="entry name" value="UPF0225 PROTEIN SCO1677"/>
    <property type="match status" value="1"/>
</dbReference>
<dbReference type="InterPro" id="IPR011989">
    <property type="entry name" value="ARM-like"/>
</dbReference>